<dbReference type="AlphaFoldDB" id="A0A226DMT5"/>
<evidence type="ECO:0000313" key="2">
    <source>
        <dbReference type="Proteomes" id="UP000198287"/>
    </source>
</evidence>
<protein>
    <submittedName>
        <fullName evidence="1">Uncharacterized protein</fullName>
    </submittedName>
</protein>
<organism evidence="1 2">
    <name type="scientific">Folsomia candida</name>
    <name type="common">Springtail</name>
    <dbReference type="NCBI Taxonomy" id="158441"/>
    <lineage>
        <taxon>Eukaryota</taxon>
        <taxon>Metazoa</taxon>
        <taxon>Ecdysozoa</taxon>
        <taxon>Arthropoda</taxon>
        <taxon>Hexapoda</taxon>
        <taxon>Collembola</taxon>
        <taxon>Entomobryomorpha</taxon>
        <taxon>Isotomoidea</taxon>
        <taxon>Isotomidae</taxon>
        <taxon>Proisotominae</taxon>
        <taxon>Folsomia</taxon>
    </lineage>
</organism>
<proteinExistence type="predicted"/>
<dbReference type="Proteomes" id="UP000198287">
    <property type="component" value="Unassembled WGS sequence"/>
</dbReference>
<evidence type="ECO:0000313" key="1">
    <source>
        <dbReference type="EMBL" id="OXA45931.1"/>
    </source>
</evidence>
<name>A0A226DMT5_FOLCA</name>
<gene>
    <name evidence="1" type="ORF">Fcan01_19027</name>
</gene>
<dbReference type="EMBL" id="LNIX01000016">
    <property type="protein sequence ID" value="OXA45931.1"/>
    <property type="molecule type" value="Genomic_DNA"/>
</dbReference>
<keyword evidence="2" id="KW-1185">Reference proteome</keyword>
<sequence length="244" mass="27764">MATNMVQIDYLLDHVYPCDLQILYDGVESRTFHSNGDHLPTEMFLPTPSNDPHIGKISKLTFALIDVTKSRFATCRVAILLMNFFTSLNSKWGNQRRQEKWMYVGVLLLIFKRKPFPPDVFLEVSKRIIITKGHVWTVQEVVYLGEAISVCSSPRKMPGQLDLVFEMAEAIFVPNGRKPFSYRSLQSTWNKLLVSEHPSHLLNRTVSIADLSLLVPLVSGAFLWEKQILGVLAAFCPRPLFAII</sequence>
<reference evidence="1 2" key="1">
    <citation type="submission" date="2015-12" db="EMBL/GenBank/DDBJ databases">
        <title>The genome of Folsomia candida.</title>
        <authorList>
            <person name="Faddeeva A."/>
            <person name="Derks M.F."/>
            <person name="Anvar Y."/>
            <person name="Smit S."/>
            <person name="Van Straalen N."/>
            <person name="Roelofs D."/>
        </authorList>
    </citation>
    <scope>NUCLEOTIDE SEQUENCE [LARGE SCALE GENOMIC DNA]</scope>
    <source>
        <strain evidence="1 2">VU population</strain>
        <tissue evidence="1">Whole body</tissue>
    </source>
</reference>
<comment type="caution">
    <text evidence="1">The sequence shown here is derived from an EMBL/GenBank/DDBJ whole genome shotgun (WGS) entry which is preliminary data.</text>
</comment>
<accession>A0A226DMT5</accession>